<organism evidence="3 4">
    <name type="scientific">Alkalithermobacter paradoxus</name>
    <dbReference type="NCBI Taxonomy" id="29349"/>
    <lineage>
        <taxon>Bacteria</taxon>
        <taxon>Bacillati</taxon>
        <taxon>Bacillota</taxon>
        <taxon>Clostridia</taxon>
        <taxon>Peptostreptococcales</taxon>
        <taxon>Tepidibacteraceae</taxon>
        <taxon>Alkalithermobacter</taxon>
    </lineage>
</organism>
<dbReference type="EMBL" id="MZGW01000002">
    <property type="protein sequence ID" value="OPJ56241.1"/>
    <property type="molecule type" value="Genomic_DNA"/>
</dbReference>
<dbReference type="SUPFAM" id="SSF159774">
    <property type="entry name" value="YerB-like"/>
    <property type="match status" value="1"/>
</dbReference>
<evidence type="ECO:0000313" key="4">
    <source>
        <dbReference type="Proteomes" id="UP000190140"/>
    </source>
</evidence>
<dbReference type="OrthoDB" id="9779102at2"/>
<reference evidence="3 4" key="1">
    <citation type="submission" date="2017-03" db="EMBL/GenBank/DDBJ databases">
        <title>Genome sequence of Clostridium thermoalcaliphilum DSM 7309.</title>
        <authorList>
            <person name="Poehlein A."/>
            <person name="Daniel R."/>
        </authorList>
    </citation>
    <scope>NUCLEOTIDE SEQUENCE [LARGE SCALE GENOMIC DNA]</scope>
    <source>
        <strain evidence="3 4">DSM 7309</strain>
    </source>
</reference>
<dbReference type="STRING" id="29349.CLOTH_06450"/>
<accession>A0A1V4I8E3</accession>
<dbReference type="InterPro" id="IPR023158">
    <property type="entry name" value="YerB-like_sf"/>
</dbReference>
<feature type="domain" description="DUF3048" evidence="1">
    <location>
        <begin position="47"/>
        <end position="183"/>
    </location>
</feature>
<proteinExistence type="predicted"/>
<feature type="domain" description="DUF3048" evidence="2">
    <location>
        <begin position="213"/>
        <end position="317"/>
    </location>
</feature>
<keyword evidence="4" id="KW-1185">Reference proteome</keyword>
<dbReference type="Pfam" id="PF17479">
    <property type="entry name" value="DUF3048_C"/>
    <property type="match status" value="1"/>
</dbReference>
<dbReference type="RefSeq" id="WP_079411175.1">
    <property type="nucleotide sequence ID" value="NZ_MZGW01000002.1"/>
</dbReference>
<comment type="caution">
    <text evidence="3">The sequence shown here is derived from an EMBL/GenBank/DDBJ whole genome shotgun (WGS) entry which is preliminary data.</text>
</comment>
<dbReference type="Pfam" id="PF11258">
    <property type="entry name" value="DUF3048"/>
    <property type="match status" value="1"/>
</dbReference>
<dbReference type="InterPro" id="IPR021416">
    <property type="entry name" value="DUF3048_N"/>
</dbReference>
<evidence type="ECO:0000259" key="1">
    <source>
        <dbReference type="Pfam" id="PF11258"/>
    </source>
</evidence>
<dbReference type="PROSITE" id="PS51257">
    <property type="entry name" value="PROKAR_LIPOPROTEIN"/>
    <property type="match status" value="1"/>
</dbReference>
<evidence type="ECO:0000313" key="3">
    <source>
        <dbReference type="EMBL" id="OPJ56241.1"/>
    </source>
</evidence>
<protein>
    <submittedName>
        <fullName evidence="3">Putative lipoprotein YerB</fullName>
    </submittedName>
</protein>
<sequence length="328" mass="37926">MKKLFLTLILITILMVSGCKNKQDIIEEDTENEIVIEDTKEYAKNIFTGENIEDEKIPFFAILENSKMARPHSGLSYADIVFETLVEGGITRYIALFSDDIHKIGPVRSTRPYIQDITIAFDIPFAHCGGSNVAIEMIQRRNLKSMNEMYNSSYFFRSKDRKAPHNLYTSSDKLRDFIVERGYTSRYNFNMDFEENIDTSLDSATNIKITPSKYTYSEFKYEDGKYFRFQDGKEDIDNLNNKQINVSNVLVLFTDIKDLNNESKHVDVRILGRGNGLLFKGGKVEKVIWVKESLNDHFDIRNEQGMRVKLLKGNSWVYIVDNKAGVNY</sequence>
<name>A0A1V4I8E3_9FIRM</name>
<dbReference type="InterPro" id="IPR035328">
    <property type="entry name" value="DUF3048_C"/>
</dbReference>
<dbReference type="AlphaFoldDB" id="A0A1V4I8E3"/>
<gene>
    <name evidence="3" type="primary">yerB</name>
    <name evidence="3" type="ORF">CLOTH_06450</name>
</gene>
<keyword evidence="3" id="KW-0449">Lipoprotein</keyword>
<dbReference type="Proteomes" id="UP000190140">
    <property type="component" value="Unassembled WGS sequence"/>
</dbReference>
<evidence type="ECO:0000259" key="2">
    <source>
        <dbReference type="Pfam" id="PF17479"/>
    </source>
</evidence>
<dbReference type="Gene3D" id="3.50.90.10">
    <property type="entry name" value="YerB-like"/>
    <property type="match status" value="1"/>
</dbReference>